<dbReference type="EMBL" id="AP014963">
    <property type="protein sequence ID" value="BAT00361.1"/>
    <property type="molecule type" value="Genomic_DNA"/>
</dbReference>
<keyword evidence="2" id="KW-0732">Signal</keyword>
<feature type="signal peptide" evidence="2">
    <location>
        <begin position="1"/>
        <end position="25"/>
    </location>
</feature>
<proteinExistence type="predicted"/>
<dbReference type="InParanoid" id="A0A0P0X3N0"/>
<feature type="region of interest" description="Disordered" evidence="1">
    <location>
        <begin position="89"/>
        <end position="121"/>
    </location>
</feature>
<dbReference type="Gramene" id="Os07t0185100-01">
    <property type="protein sequence ID" value="Os07t0185100-01"/>
    <property type="gene ID" value="Os07g0185100"/>
</dbReference>
<dbReference type="AlphaFoldDB" id="A0A0P0X3N0"/>
<accession>A0A0P0X3N0</accession>
<feature type="region of interest" description="Disordered" evidence="1">
    <location>
        <begin position="60"/>
        <end position="79"/>
    </location>
</feature>
<gene>
    <name evidence="3" type="ordered locus">Os07g0185100</name>
    <name evidence="3" type="ORF">OSNPB_070185100</name>
</gene>
<feature type="chain" id="PRO_5006056953" evidence="2">
    <location>
        <begin position="26"/>
        <end position="221"/>
    </location>
</feature>
<sequence>MPLMFMTSLSLPMACCSWLLPPVSEELPCKCCSSSSSSAWNVISSNRPCSSAHRLQPWRSAAAADDMKSTSEPQDDDDDAAGRQFLQQAAAAPPGASGSSPPPTRSSSSSSSVAGPGLQPGTSAATLPSISWAMRVTSWSVMSSSATISAATVIAVSASVSNRKQIIRPRPATIQLEFRRNSPPHLTSFCIINQIKFEHPPVQKCNDHVPVPFLSAMRRPR</sequence>
<organism evidence="3 4">
    <name type="scientific">Oryza sativa subsp. japonica</name>
    <name type="common">Rice</name>
    <dbReference type="NCBI Taxonomy" id="39947"/>
    <lineage>
        <taxon>Eukaryota</taxon>
        <taxon>Viridiplantae</taxon>
        <taxon>Streptophyta</taxon>
        <taxon>Embryophyta</taxon>
        <taxon>Tracheophyta</taxon>
        <taxon>Spermatophyta</taxon>
        <taxon>Magnoliopsida</taxon>
        <taxon>Liliopsida</taxon>
        <taxon>Poales</taxon>
        <taxon>Poaceae</taxon>
        <taxon>BOP clade</taxon>
        <taxon>Oryzoideae</taxon>
        <taxon>Oryzeae</taxon>
        <taxon>Oryzinae</taxon>
        <taxon>Oryza</taxon>
        <taxon>Oryza sativa</taxon>
    </lineage>
</organism>
<name>A0A0P0X3N0_ORYSJ</name>
<reference evidence="4" key="1">
    <citation type="journal article" date="2005" name="Nature">
        <title>The map-based sequence of the rice genome.</title>
        <authorList>
            <consortium name="International rice genome sequencing project (IRGSP)"/>
            <person name="Matsumoto T."/>
            <person name="Wu J."/>
            <person name="Kanamori H."/>
            <person name="Katayose Y."/>
            <person name="Fujisawa M."/>
            <person name="Namiki N."/>
            <person name="Mizuno H."/>
            <person name="Yamamoto K."/>
            <person name="Antonio B.A."/>
            <person name="Baba T."/>
            <person name="Sakata K."/>
            <person name="Nagamura Y."/>
            <person name="Aoki H."/>
            <person name="Arikawa K."/>
            <person name="Arita K."/>
            <person name="Bito T."/>
            <person name="Chiden Y."/>
            <person name="Fujitsuka N."/>
            <person name="Fukunaka R."/>
            <person name="Hamada M."/>
            <person name="Harada C."/>
            <person name="Hayashi A."/>
            <person name="Hijishita S."/>
            <person name="Honda M."/>
            <person name="Hosokawa S."/>
            <person name="Ichikawa Y."/>
            <person name="Idonuma A."/>
            <person name="Iijima M."/>
            <person name="Ikeda M."/>
            <person name="Ikeno M."/>
            <person name="Ito K."/>
            <person name="Ito S."/>
            <person name="Ito T."/>
            <person name="Ito Y."/>
            <person name="Ito Y."/>
            <person name="Iwabuchi A."/>
            <person name="Kamiya K."/>
            <person name="Karasawa W."/>
            <person name="Kurita K."/>
            <person name="Katagiri S."/>
            <person name="Kikuta A."/>
            <person name="Kobayashi H."/>
            <person name="Kobayashi N."/>
            <person name="Machita K."/>
            <person name="Maehara T."/>
            <person name="Masukawa M."/>
            <person name="Mizubayashi T."/>
            <person name="Mukai Y."/>
            <person name="Nagasaki H."/>
            <person name="Nagata Y."/>
            <person name="Naito S."/>
            <person name="Nakashima M."/>
            <person name="Nakama Y."/>
            <person name="Nakamichi Y."/>
            <person name="Nakamura M."/>
            <person name="Meguro A."/>
            <person name="Negishi M."/>
            <person name="Ohta I."/>
            <person name="Ohta T."/>
            <person name="Okamoto M."/>
            <person name="Ono N."/>
            <person name="Saji S."/>
            <person name="Sakaguchi M."/>
            <person name="Sakai K."/>
            <person name="Shibata M."/>
            <person name="Shimokawa T."/>
            <person name="Song J."/>
            <person name="Takazaki Y."/>
            <person name="Terasawa K."/>
            <person name="Tsugane M."/>
            <person name="Tsuji K."/>
            <person name="Ueda S."/>
            <person name="Waki K."/>
            <person name="Yamagata H."/>
            <person name="Yamamoto M."/>
            <person name="Yamamoto S."/>
            <person name="Yamane H."/>
            <person name="Yoshiki S."/>
            <person name="Yoshihara R."/>
            <person name="Yukawa K."/>
            <person name="Zhong H."/>
            <person name="Yano M."/>
            <person name="Yuan Q."/>
            <person name="Ouyang S."/>
            <person name="Liu J."/>
            <person name="Jones K.M."/>
            <person name="Gansberger K."/>
            <person name="Moffat K."/>
            <person name="Hill J."/>
            <person name="Bera J."/>
            <person name="Fadrosh D."/>
            <person name="Jin S."/>
            <person name="Johri S."/>
            <person name="Kim M."/>
            <person name="Overton L."/>
            <person name="Reardon M."/>
            <person name="Tsitrin T."/>
            <person name="Vuong H."/>
            <person name="Weaver B."/>
            <person name="Ciecko A."/>
            <person name="Tallon L."/>
            <person name="Jackson J."/>
            <person name="Pai G."/>
            <person name="Aken S.V."/>
            <person name="Utterback T."/>
            <person name="Reidmuller S."/>
            <person name="Feldblyum T."/>
            <person name="Hsiao J."/>
            <person name="Zismann V."/>
            <person name="Iobst S."/>
            <person name="de Vazeille A.R."/>
            <person name="Buell C.R."/>
            <person name="Ying K."/>
            <person name="Li Y."/>
            <person name="Lu T."/>
            <person name="Huang Y."/>
            <person name="Zhao Q."/>
            <person name="Feng Q."/>
            <person name="Zhang L."/>
            <person name="Zhu J."/>
            <person name="Weng Q."/>
            <person name="Mu J."/>
            <person name="Lu Y."/>
            <person name="Fan D."/>
            <person name="Liu Y."/>
            <person name="Guan J."/>
            <person name="Zhang Y."/>
            <person name="Yu S."/>
            <person name="Liu X."/>
            <person name="Zhang Y."/>
            <person name="Hong G."/>
            <person name="Han B."/>
            <person name="Choisne N."/>
            <person name="Demange N."/>
            <person name="Orjeda G."/>
            <person name="Samain S."/>
            <person name="Cattolico L."/>
            <person name="Pelletier E."/>
            <person name="Couloux A."/>
            <person name="Segurens B."/>
            <person name="Wincker P."/>
            <person name="D'Hont A."/>
            <person name="Scarpelli C."/>
            <person name="Weissenbach J."/>
            <person name="Salanoubat M."/>
            <person name="Quetier F."/>
            <person name="Yu Y."/>
            <person name="Kim H.R."/>
            <person name="Rambo T."/>
            <person name="Currie J."/>
            <person name="Collura K."/>
            <person name="Luo M."/>
            <person name="Yang T."/>
            <person name="Ammiraju J.S.S."/>
            <person name="Engler F."/>
            <person name="Soderlund C."/>
            <person name="Wing R.A."/>
            <person name="Palmer L.E."/>
            <person name="de la Bastide M."/>
            <person name="Spiegel L."/>
            <person name="Nascimento L."/>
            <person name="Zutavern T."/>
            <person name="O'Shaughnessy A."/>
            <person name="Dike S."/>
            <person name="Dedhia N."/>
            <person name="Preston R."/>
            <person name="Balija V."/>
            <person name="McCombie W.R."/>
            <person name="Chow T."/>
            <person name="Chen H."/>
            <person name="Chung M."/>
            <person name="Chen C."/>
            <person name="Shaw J."/>
            <person name="Wu H."/>
            <person name="Hsiao K."/>
            <person name="Chao Y."/>
            <person name="Chu M."/>
            <person name="Cheng C."/>
            <person name="Hour A."/>
            <person name="Lee P."/>
            <person name="Lin S."/>
            <person name="Lin Y."/>
            <person name="Liou J."/>
            <person name="Liu S."/>
            <person name="Hsing Y."/>
            <person name="Raghuvanshi S."/>
            <person name="Mohanty A."/>
            <person name="Bharti A.K."/>
            <person name="Gaur A."/>
            <person name="Gupta V."/>
            <person name="Kumar D."/>
            <person name="Ravi V."/>
            <person name="Vij S."/>
            <person name="Kapur A."/>
            <person name="Khurana P."/>
            <person name="Khurana P."/>
            <person name="Khurana J.P."/>
            <person name="Tyagi A.K."/>
            <person name="Gaikwad K."/>
            <person name="Singh A."/>
            <person name="Dalal V."/>
            <person name="Srivastava S."/>
            <person name="Dixit A."/>
            <person name="Pal A.K."/>
            <person name="Ghazi I.A."/>
            <person name="Yadav M."/>
            <person name="Pandit A."/>
            <person name="Bhargava A."/>
            <person name="Sureshbabu K."/>
            <person name="Batra K."/>
            <person name="Sharma T.R."/>
            <person name="Mohapatra T."/>
            <person name="Singh N.K."/>
            <person name="Messing J."/>
            <person name="Nelson A.B."/>
            <person name="Fuks G."/>
            <person name="Kavchok S."/>
            <person name="Keizer G."/>
            <person name="Linton E."/>
            <person name="Llaca V."/>
            <person name="Song R."/>
            <person name="Tanyolac B."/>
            <person name="Young S."/>
            <person name="Ho-Il K."/>
            <person name="Hahn J.H."/>
            <person name="Sangsakoo G."/>
            <person name="Vanavichit A."/>
            <person name="de Mattos Luiz.A.T."/>
            <person name="Zimmer P.D."/>
            <person name="Malone G."/>
            <person name="Dellagostin O."/>
            <person name="de Oliveira A.C."/>
            <person name="Bevan M."/>
            <person name="Bancroft I."/>
            <person name="Minx P."/>
            <person name="Cordum H."/>
            <person name="Wilson R."/>
            <person name="Cheng Z."/>
            <person name="Jin W."/>
            <person name="Jiang J."/>
            <person name="Leong S.A."/>
            <person name="Iwama H."/>
            <person name="Gojobori T."/>
            <person name="Itoh T."/>
            <person name="Niimura Y."/>
            <person name="Fujii Y."/>
            <person name="Habara T."/>
            <person name="Sakai H."/>
            <person name="Sato Y."/>
            <person name="Wilson G."/>
            <person name="Kumar K."/>
            <person name="McCouch S."/>
            <person name="Juretic N."/>
            <person name="Hoen D."/>
            <person name="Wright S."/>
            <person name="Bruskiewich R."/>
            <person name="Bureau T."/>
            <person name="Miyao A."/>
            <person name="Hirochika H."/>
            <person name="Nishikawa T."/>
            <person name="Kadowaki K."/>
            <person name="Sugiura M."/>
            <person name="Burr B."/>
            <person name="Sasaki T."/>
        </authorList>
    </citation>
    <scope>NUCLEOTIDE SEQUENCE [LARGE SCALE GENOMIC DNA]</scope>
    <source>
        <strain evidence="4">cv. Nipponbare</strain>
    </source>
</reference>
<evidence type="ECO:0000313" key="3">
    <source>
        <dbReference type="EMBL" id="BAT00361.1"/>
    </source>
</evidence>
<protein>
    <submittedName>
        <fullName evidence="3">Os07g0185100 protein</fullName>
    </submittedName>
</protein>
<dbReference type="PaxDb" id="39947-A0A0P0X3N0"/>
<dbReference type="Proteomes" id="UP000059680">
    <property type="component" value="Chromosome 7"/>
</dbReference>
<reference evidence="3 4" key="3">
    <citation type="journal article" date="2013" name="Rice">
        <title>Improvement of the Oryza sativa Nipponbare reference genome using next generation sequence and optical map data.</title>
        <authorList>
            <person name="Kawahara Y."/>
            <person name="de la Bastide M."/>
            <person name="Hamilton J.P."/>
            <person name="Kanamori H."/>
            <person name="McCombie W.R."/>
            <person name="Ouyang S."/>
            <person name="Schwartz D.C."/>
            <person name="Tanaka T."/>
            <person name="Wu J."/>
            <person name="Zhou S."/>
            <person name="Childs K.L."/>
            <person name="Davidson R.M."/>
            <person name="Lin H."/>
            <person name="Quesada-Ocampo L."/>
            <person name="Vaillancourt B."/>
            <person name="Sakai H."/>
            <person name="Lee S.S."/>
            <person name="Kim J."/>
            <person name="Numa H."/>
            <person name="Itoh T."/>
            <person name="Buell C.R."/>
            <person name="Matsumoto T."/>
        </authorList>
    </citation>
    <scope>NUCLEOTIDE SEQUENCE [LARGE SCALE GENOMIC DNA]</scope>
    <source>
        <strain evidence="4">cv. Nipponbare</strain>
    </source>
</reference>
<feature type="compositionally biased region" description="Low complexity" evidence="1">
    <location>
        <begin position="89"/>
        <end position="117"/>
    </location>
</feature>
<reference evidence="3 4" key="2">
    <citation type="journal article" date="2013" name="Plant Cell Physiol.">
        <title>Rice Annotation Project Database (RAP-DB): an integrative and interactive database for rice genomics.</title>
        <authorList>
            <person name="Sakai H."/>
            <person name="Lee S.S."/>
            <person name="Tanaka T."/>
            <person name="Numa H."/>
            <person name="Kim J."/>
            <person name="Kawahara Y."/>
            <person name="Wakimoto H."/>
            <person name="Yang C.C."/>
            <person name="Iwamoto M."/>
            <person name="Abe T."/>
            <person name="Yamada Y."/>
            <person name="Muto A."/>
            <person name="Inokuchi H."/>
            <person name="Ikemura T."/>
            <person name="Matsumoto T."/>
            <person name="Sasaki T."/>
            <person name="Itoh T."/>
        </authorList>
    </citation>
    <scope>NUCLEOTIDE SEQUENCE [LARGE SCALE GENOMIC DNA]</scope>
    <source>
        <strain evidence="4">cv. Nipponbare</strain>
    </source>
</reference>
<evidence type="ECO:0000256" key="1">
    <source>
        <dbReference type="SAM" id="MobiDB-lite"/>
    </source>
</evidence>
<keyword evidence="4" id="KW-1185">Reference proteome</keyword>
<evidence type="ECO:0000256" key="2">
    <source>
        <dbReference type="SAM" id="SignalP"/>
    </source>
</evidence>
<evidence type="ECO:0000313" key="4">
    <source>
        <dbReference type="Proteomes" id="UP000059680"/>
    </source>
</evidence>